<dbReference type="InterPro" id="IPR001789">
    <property type="entry name" value="Sig_transdc_resp-reg_receiver"/>
</dbReference>
<accession>A0ABS5J7B6</accession>
<dbReference type="Proteomes" id="UP000676386">
    <property type="component" value="Unassembled WGS sequence"/>
</dbReference>
<dbReference type="Gene3D" id="3.40.50.2300">
    <property type="match status" value="1"/>
</dbReference>
<organism evidence="3 4">
    <name type="scientific">Chitinophaga hostae</name>
    <dbReference type="NCBI Taxonomy" id="2831022"/>
    <lineage>
        <taxon>Bacteria</taxon>
        <taxon>Pseudomonadati</taxon>
        <taxon>Bacteroidota</taxon>
        <taxon>Chitinophagia</taxon>
        <taxon>Chitinophagales</taxon>
        <taxon>Chitinophagaceae</taxon>
        <taxon>Chitinophaga</taxon>
    </lineage>
</organism>
<dbReference type="InterPro" id="IPR011006">
    <property type="entry name" value="CheY-like_superfamily"/>
</dbReference>
<protein>
    <submittedName>
        <fullName evidence="3">Response regulator</fullName>
    </submittedName>
</protein>
<feature type="domain" description="Response regulatory" evidence="2">
    <location>
        <begin position="2"/>
        <end position="125"/>
    </location>
</feature>
<keyword evidence="1" id="KW-0597">Phosphoprotein</keyword>
<dbReference type="SUPFAM" id="SSF52172">
    <property type="entry name" value="CheY-like"/>
    <property type="match status" value="1"/>
</dbReference>
<evidence type="ECO:0000259" key="2">
    <source>
        <dbReference type="PROSITE" id="PS50110"/>
    </source>
</evidence>
<proteinExistence type="predicted"/>
<name>A0ABS5J7B6_9BACT</name>
<evidence type="ECO:0000313" key="3">
    <source>
        <dbReference type="EMBL" id="MBS0031111.1"/>
    </source>
</evidence>
<sequence length="128" mass="14692">MKILMVDDDAEDRDILQFSMESVNATDTVCFAENGEQALTLLNNHYPLTNIPMLIILDLNMPRMNGTETLRNLKSDERFKNIPVIIYSTSINPFEKEKCMELGAHSFITKPISYQESLENASIFLRFL</sequence>
<dbReference type="Pfam" id="PF00072">
    <property type="entry name" value="Response_reg"/>
    <property type="match status" value="1"/>
</dbReference>
<keyword evidence="4" id="KW-1185">Reference proteome</keyword>
<comment type="caution">
    <text evidence="3">The sequence shown here is derived from an EMBL/GenBank/DDBJ whole genome shotgun (WGS) entry which is preliminary data.</text>
</comment>
<dbReference type="InterPro" id="IPR052893">
    <property type="entry name" value="TCS_response_regulator"/>
</dbReference>
<dbReference type="PROSITE" id="PS50110">
    <property type="entry name" value="RESPONSE_REGULATORY"/>
    <property type="match status" value="1"/>
</dbReference>
<evidence type="ECO:0000256" key="1">
    <source>
        <dbReference type="PROSITE-ProRule" id="PRU00169"/>
    </source>
</evidence>
<dbReference type="SMART" id="SM00448">
    <property type="entry name" value="REC"/>
    <property type="match status" value="1"/>
</dbReference>
<feature type="modified residue" description="4-aspartylphosphate" evidence="1">
    <location>
        <position position="58"/>
    </location>
</feature>
<gene>
    <name evidence="3" type="ORF">KE626_27535</name>
</gene>
<dbReference type="PANTHER" id="PTHR44520">
    <property type="entry name" value="RESPONSE REGULATOR RCP1-RELATED"/>
    <property type="match status" value="1"/>
</dbReference>
<dbReference type="EMBL" id="JAGTXB010000019">
    <property type="protein sequence ID" value="MBS0031111.1"/>
    <property type="molecule type" value="Genomic_DNA"/>
</dbReference>
<dbReference type="RefSeq" id="WP_211976246.1">
    <property type="nucleotide sequence ID" value="NZ_CBFHAM010000010.1"/>
</dbReference>
<reference evidence="3 4" key="1">
    <citation type="submission" date="2021-04" db="EMBL/GenBank/DDBJ databases">
        <title>Chitinophaga sp. nov., isolated from the rhizosphere soil.</title>
        <authorList>
            <person name="He S."/>
        </authorList>
    </citation>
    <scope>NUCLEOTIDE SEQUENCE [LARGE SCALE GENOMIC DNA]</scope>
    <source>
        <strain evidence="3 4">2R12</strain>
    </source>
</reference>
<evidence type="ECO:0000313" key="4">
    <source>
        <dbReference type="Proteomes" id="UP000676386"/>
    </source>
</evidence>